<keyword evidence="2" id="KW-1185">Reference proteome</keyword>
<accession>A0ACD5X7K4</accession>
<name>A0ACD5X7K4_AVESA</name>
<dbReference type="Proteomes" id="UP001732700">
    <property type="component" value="Chromosome 4D"/>
</dbReference>
<proteinExistence type="predicted"/>
<evidence type="ECO:0000313" key="1">
    <source>
        <dbReference type="EnsemblPlants" id="AVESA.00010b.r2.4DG0750720.1.CDS.1"/>
    </source>
</evidence>
<evidence type="ECO:0000313" key="2">
    <source>
        <dbReference type="Proteomes" id="UP001732700"/>
    </source>
</evidence>
<sequence length="137" mass="15233">MVLRDSAGHVIFAACRQLFHCRDTVDAELAALEEGINLALHWTPLPFVAESDCAEARDLLKPQTPNTSVYAARVRNIRELCKERDVSLARVDREANRVSHELAKLDRVGPKTAVWLGIAPQKSMGKSLLIVTLSIFK</sequence>
<protein>
    <submittedName>
        <fullName evidence="1">Uncharacterized protein</fullName>
    </submittedName>
</protein>
<reference evidence="1" key="2">
    <citation type="submission" date="2025-09" db="UniProtKB">
        <authorList>
            <consortium name="EnsemblPlants"/>
        </authorList>
    </citation>
    <scope>IDENTIFICATION</scope>
</reference>
<dbReference type="EnsemblPlants" id="AVESA.00010b.r2.4DG0750720.1">
    <property type="protein sequence ID" value="AVESA.00010b.r2.4DG0750720.1.CDS.1"/>
    <property type="gene ID" value="AVESA.00010b.r2.4DG0750720"/>
</dbReference>
<organism evidence="1 2">
    <name type="scientific">Avena sativa</name>
    <name type="common">Oat</name>
    <dbReference type="NCBI Taxonomy" id="4498"/>
    <lineage>
        <taxon>Eukaryota</taxon>
        <taxon>Viridiplantae</taxon>
        <taxon>Streptophyta</taxon>
        <taxon>Embryophyta</taxon>
        <taxon>Tracheophyta</taxon>
        <taxon>Spermatophyta</taxon>
        <taxon>Magnoliopsida</taxon>
        <taxon>Liliopsida</taxon>
        <taxon>Poales</taxon>
        <taxon>Poaceae</taxon>
        <taxon>BOP clade</taxon>
        <taxon>Pooideae</taxon>
        <taxon>Poodae</taxon>
        <taxon>Poeae</taxon>
        <taxon>Poeae Chloroplast Group 1 (Aveneae type)</taxon>
        <taxon>Aveninae</taxon>
        <taxon>Avena</taxon>
    </lineage>
</organism>
<reference evidence="1" key="1">
    <citation type="submission" date="2021-05" db="EMBL/GenBank/DDBJ databases">
        <authorList>
            <person name="Scholz U."/>
            <person name="Mascher M."/>
            <person name="Fiebig A."/>
        </authorList>
    </citation>
    <scope>NUCLEOTIDE SEQUENCE [LARGE SCALE GENOMIC DNA]</scope>
</reference>